<dbReference type="SUPFAM" id="SSF88659">
    <property type="entry name" value="Sigma3 and sigma4 domains of RNA polymerase sigma factors"/>
    <property type="match status" value="1"/>
</dbReference>
<comment type="caution">
    <text evidence="8">The sequence shown here is derived from an EMBL/GenBank/DDBJ whole genome shotgun (WGS) entry which is preliminary data.</text>
</comment>
<evidence type="ECO:0000256" key="5">
    <source>
        <dbReference type="ARBA" id="ARBA00023163"/>
    </source>
</evidence>
<dbReference type="Pfam" id="PF04542">
    <property type="entry name" value="Sigma70_r2"/>
    <property type="match status" value="1"/>
</dbReference>
<dbReference type="SUPFAM" id="SSF88946">
    <property type="entry name" value="Sigma2 domain of RNA polymerase sigma factors"/>
    <property type="match status" value="1"/>
</dbReference>
<keyword evidence="9" id="KW-1185">Reference proteome</keyword>
<dbReference type="EMBL" id="QXGH01000013">
    <property type="protein sequence ID" value="RHW27482.1"/>
    <property type="molecule type" value="Genomic_DNA"/>
</dbReference>
<name>A0A417Y492_9ACTN</name>
<dbReference type="AlphaFoldDB" id="A0A417Y492"/>
<dbReference type="NCBIfam" id="TIGR02937">
    <property type="entry name" value="sigma70-ECF"/>
    <property type="match status" value="1"/>
</dbReference>
<accession>A0A417Y492</accession>
<feature type="domain" description="RNA polymerase sigma factor 70 region 4 type 2" evidence="7">
    <location>
        <begin position="100"/>
        <end position="150"/>
    </location>
</feature>
<dbReference type="GO" id="GO:0016987">
    <property type="term" value="F:sigma factor activity"/>
    <property type="evidence" value="ECO:0007669"/>
    <property type="project" value="UniProtKB-KW"/>
</dbReference>
<dbReference type="PANTHER" id="PTHR43133">
    <property type="entry name" value="RNA POLYMERASE ECF-TYPE SIGMA FACTO"/>
    <property type="match status" value="1"/>
</dbReference>
<evidence type="ECO:0000256" key="3">
    <source>
        <dbReference type="ARBA" id="ARBA00023082"/>
    </source>
</evidence>
<dbReference type="InterPro" id="IPR036388">
    <property type="entry name" value="WH-like_DNA-bd_sf"/>
</dbReference>
<dbReference type="Proteomes" id="UP000283644">
    <property type="component" value="Unassembled WGS sequence"/>
</dbReference>
<dbReference type="GO" id="GO:0003677">
    <property type="term" value="F:DNA binding"/>
    <property type="evidence" value="ECO:0007669"/>
    <property type="project" value="UniProtKB-KW"/>
</dbReference>
<dbReference type="InterPro" id="IPR039425">
    <property type="entry name" value="RNA_pol_sigma-70-like"/>
</dbReference>
<evidence type="ECO:0000259" key="7">
    <source>
        <dbReference type="Pfam" id="PF08281"/>
    </source>
</evidence>
<dbReference type="InterPro" id="IPR013324">
    <property type="entry name" value="RNA_pol_sigma_r3/r4-like"/>
</dbReference>
<evidence type="ECO:0000313" key="9">
    <source>
        <dbReference type="Proteomes" id="UP000283644"/>
    </source>
</evidence>
<protein>
    <submittedName>
        <fullName evidence="8">SigE family RNA polymerase sigma factor</fullName>
    </submittedName>
</protein>
<sequence length="171" mass="18920">MGRRARADEFTAYAGQAQQRLFRQAVLLTGEAESARDLVQATLVKLYVAWPRIDTPGAYAQRTMVRTFLDGRRKERREAELHRPIDPGRAEPDPAQALTVRQAIAALPPRMRAVVVLRYWEDLTVDQTAAALGCSSGNVKSTASRGLDRLRDLLGDAFAERTSTPAAEELS</sequence>
<keyword evidence="5" id="KW-0804">Transcription</keyword>
<dbReference type="Gene3D" id="1.10.1740.10">
    <property type="match status" value="1"/>
</dbReference>
<evidence type="ECO:0000256" key="4">
    <source>
        <dbReference type="ARBA" id="ARBA00023125"/>
    </source>
</evidence>
<evidence type="ECO:0000313" key="8">
    <source>
        <dbReference type="EMBL" id="RHW27482.1"/>
    </source>
</evidence>
<dbReference type="InterPro" id="IPR007627">
    <property type="entry name" value="RNA_pol_sigma70_r2"/>
</dbReference>
<dbReference type="InterPro" id="IPR013249">
    <property type="entry name" value="RNA_pol_sigma70_r4_t2"/>
</dbReference>
<comment type="similarity">
    <text evidence="1">Belongs to the sigma-70 factor family. ECF subfamily.</text>
</comment>
<evidence type="ECO:0000256" key="1">
    <source>
        <dbReference type="ARBA" id="ARBA00010641"/>
    </source>
</evidence>
<dbReference type="OrthoDB" id="3783006at2"/>
<dbReference type="InterPro" id="IPR013325">
    <property type="entry name" value="RNA_pol_sigma_r2"/>
</dbReference>
<dbReference type="PANTHER" id="PTHR43133:SF50">
    <property type="entry name" value="ECF RNA POLYMERASE SIGMA FACTOR SIGM"/>
    <property type="match status" value="1"/>
</dbReference>
<dbReference type="GO" id="GO:0006352">
    <property type="term" value="P:DNA-templated transcription initiation"/>
    <property type="evidence" value="ECO:0007669"/>
    <property type="project" value="InterPro"/>
</dbReference>
<feature type="domain" description="RNA polymerase sigma-70 region 2" evidence="6">
    <location>
        <begin position="18"/>
        <end position="77"/>
    </location>
</feature>
<organism evidence="8 9">
    <name type="scientific">Nocardioides immobilis</name>
    <dbReference type="NCBI Taxonomy" id="2049295"/>
    <lineage>
        <taxon>Bacteria</taxon>
        <taxon>Bacillati</taxon>
        <taxon>Actinomycetota</taxon>
        <taxon>Actinomycetes</taxon>
        <taxon>Propionibacteriales</taxon>
        <taxon>Nocardioidaceae</taxon>
        <taxon>Nocardioides</taxon>
    </lineage>
</organism>
<dbReference type="Pfam" id="PF08281">
    <property type="entry name" value="Sigma70_r4_2"/>
    <property type="match status" value="1"/>
</dbReference>
<reference evidence="8 9" key="1">
    <citation type="submission" date="2018-09" db="EMBL/GenBank/DDBJ databases">
        <title>Genome sequencing of Nocardioides immobilis CCTCC AB 2017083 for comparison to Nocardioides silvaticus.</title>
        <authorList>
            <person name="Li C."/>
            <person name="Wang G."/>
        </authorList>
    </citation>
    <scope>NUCLEOTIDE SEQUENCE [LARGE SCALE GENOMIC DNA]</scope>
    <source>
        <strain evidence="8 9">CCTCC AB 2017083</strain>
    </source>
</reference>
<dbReference type="InterPro" id="IPR014325">
    <property type="entry name" value="RNA_pol_sigma-E_actinobac"/>
</dbReference>
<dbReference type="Gene3D" id="1.10.10.10">
    <property type="entry name" value="Winged helix-like DNA-binding domain superfamily/Winged helix DNA-binding domain"/>
    <property type="match status" value="1"/>
</dbReference>
<keyword evidence="2" id="KW-0805">Transcription regulation</keyword>
<evidence type="ECO:0000259" key="6">
    <source>
        <dbReference type="Pfam" id="PF04542"/>
    </source>
</evidence>
<evidence type="ECO:0000256" key="2">
    <source>
        <dbReference type="ARBA" id="ARBA00023015"/>
    </source>
</evidence>
<dbReference type="NCBIfam" id="TIGR02983">
    <property type="entry name" value="SigE-fam_strep"/>
    <property type="match status" value="1"/>
</dbReference>
<gene>
    <name evidence="8" type="ORF">D0Z08_09785</name>
</gene>
<keyword evidence="3" id="KW-0731">Sigma factor</keyword>
<proteinExistence type="inferred from homology"/>
<dbReference type="InterPro" id="IPR014284">
    <property type="entry name" value="RNA_pol_sigma-70_dom"/>
</dbReference>
<dbReference type="CDD" id="cd06171">
    <property type="entry name" value="Sigma70_r4"/>
    <property type="match status" value="1"/>
</dbReference>
<keyword evidence="4" id="KW-0238">DNA-binding</keyword>